<evidence type="ECO:0000313" key="2">
    <source>
        <dbReference type="Proteomes" id="UP000244161"/>
    </source>
</evidence>
<reference evidence="1 2" key="1">
    <citation type="submission" date="2018-04" db="EMBL/GenBank/DDBJ databases">
        <title>Genomic Encyclopedia of Archaeal and Bacterial Type Strains, Phase II (KMG-II): from individual species to whole genera.</title>
        <authorList>
            <person name="Goeker M."/>
        </authorList>
    </citation>
    <scope>NUCLEOTIDE SEQUENCE [LARGE SCALE GENOMIC DNA]</scope>
    <source>
        <strain evidence="1 2">DSM 18806</strain>
    </source>
</reference>
<organism evidence="1 2">
    <name type="scientific">Trichococcus patagoniensis</name>
    <dbReference type="NCBI Taxonomy" id="382641"/>
    <lineage>
        <taxon>Bacteria</taxon>
        <taxon>Bacillati</taxon>
        <taxon>Bacillota</taxon>
        <taxon>Bacilli</taxon>
        <taxon>Lactobacillales</taxon>
        <taxon>Carnobacteriaceae</taxon>
        <taxon>Trichococcus</taxon>
    </lineage>
</organism>
<dbReference type="AlphaFoldDB" id="A0A2T5IMA2"/>
<proteinExistence type="predicted"/>
<name>A0A2T5IMA2_9LACT</name>
<comment type="caution">
    <text evidence="1">The sequence shown here is derived from an EMBL/GenBank/DDBJ whole genome shotgun (WGS) entry which is preliminary data.</text>
</comment>
<accession>A0A2T5IMA2</accession>
<keyword evidence="2" id="KW-1185">Reference proteome</keyword>
<dbReference type="EMBL" id="QAOM01000006">
    <property type="protein sequence ID" value="PTQ84953.1"/>
    <property type="molecule type" value="Genomic_DNA"/>
</dbReference>
<gene>
    <name evidence="1" type="ORF">C8U37_10681</name>
</gene>
<sequence length="82" mass="9108">MAITFVTTGVCDAIRQTKATEKDVSIIGSALTTPLCLRKGLVYELQVDRVPWFLPEMCICSRVYHGNTNKISVNHVRTPSVI</sequence>
<evidence type="ECO:0000313" key="1">
    <source>
        <dbReference type="EMBL" id="PTQ84953.1"/>
    </source>
</evidence>
<protein>
    <submittedName>
        <fullName evidence="1">Uncharacterized protein</fullName>
    </submittedName>
</protein>
<dbReference type="Proteomes" id="UP000244161">
    <property type="component" value="Unassembled WGS sequence"/>
</dbReference>